<evidence type="ECO:0000256" key="2">
    <source>
        <dbReference type="ARBA" id="ARBA00022737"/>
    </source>
</evidence>
<evidence type="ECO:0000313" key="3">
    <source>
        <dbReference type="EMBL" id="TYK04661.1"/>
    </source>
</evidence>
<gene>
    <name evidence="3" type="ORF">E5676_scaffold1133G00140</name>
</gene>
<dbReference type="Gene3D" id="2.130.10.10">
    <property type="entry name" value="YVTN repeat-like/Quinoprotein amine dehydrogenase"/>
    <property type="match status" value="1"/>
</dbReference>
<reference evidence="3 4" key="1">
    <citation type="submission" date="2019-08" db="EMBL/GenBank/DDBJ databases">
        <title>Draft genome sequences of two oriental melons (Cucumis melo L. var makuwa).</title>
        <authorList>
            <person name="Kwon S.-Y."/>
        </authorList>
    </citation>
    <scope>NUCLEOTIDE SEQUENCE [LARGE SCALE GENOMIC DNA]</scope>
    <source>
        <strain evidence="4">cv. Chang Bougi</strain>
        <tissue evidence="3">Leaf</tissue>
    </source>
</reference>
<evidence type="ECO:0000256" key="1">
    <source>
        <dbReference type="ARBA" id="ARBA00022574"/>
    </source>
</evidence>
<keyword evidence="1" id="KW-0853">WD repeat</keyword>
<dbReference type="Proteomes" id="UP000321947">
    <property type="component" value="Unassembled WGS sequence"/>
</dbReference>
<accession>A0A5D3BY99</accession>
<protein>
    <submittedName>
        <fullName evidence="3">Mitotic checkpoint protein BUB3.3 isoform X2</fullName>
    </submittedName>
</protein>
<name>A0A5D3BY99_CUCMM</name>
<dbReference type="InterPro" id="IPR036322">
    <property type="entry name" value="WD40_repeat_dom_sf"/>
</dbReference>
<proteinExistence type="predicted"/>
<dbReference type="SUPFAM" id="SSF50978">
    <property type="entry name" value="WD40 repeat-like"/>
    <property type="match status" value="1"/>
</dbReference>
<dbReference type="PANTHER" id="PTHR10971">
    <property type="entry name" value="MRNA EXPORT FACTOR AND BUB3"/>
    <property type="match status" value="1"/>
</dbReference>
<dbReference type="InterPro" id="IPR015943">
    <property type="entry name" value="WD40/YVTN_repeat-like_dom_sf"/>
</dbReference>
<evidence type="ECO:0000313" key="4">
    <source>
        <dbReference type="Proteomes" id="UP000321947"/>
    </source>
</evidence>
<dbReference type="EMBL" id="SSTD01014166">
    <property type="protein sequence ID" value="TYK04661.1"/>
    <property type="molecule type" value="Genomic_DNA"/>
</dbReference>
<sequence>MDSNRVLLDFQIPIQDAVSTLQFAPLSNNLLVSSWDSILRLYDVDNCTLRLELTSEAALLDCCFQNESLALSAASDGCIRRKTFDQDMNCNHGYVRLLESTTIV</sequence>
<dbReference type="AlphaFoldDB" id="A0A5D3BY99"/>
<organism evidence="3 4">
    <name type="scientific">Cucumis melo var. makuwa</name>
    <name type="common">Oriental melon</name>
    <dbReference type="NCBI Taxonomy" id="1194695"/>
    <lineage>
        <taxon>Eukaryota</taxon>
        <taxon>Viridiplantae</taxon>
        <taxon>Streptophyta</taxon>
        <taxon>Embryophyta</taxon>
        <taxon>Tracheophyta</taxon>
        <taxon>Spermatophyta</taxon>
        <taxon>Magnoliopsida</taxon>
        <taxon>eudicotyledons</taxon>
        <taxon>Gunneridae</taxon>
        <taxon>Pentapetalae</taxon>
        <taxon>rosids</taxon>
        <taxon>fabids</taxon>
        <taxon>Cucurbitales</taxon>
        <taxon>Cucurbitaceae</taxon>
        <taxon>Benincaseae</taxon>
        <taxon>Cucumis</taxon>
    </lineage>
</organism>
<comment type="caution">
    <text evidence="3">The sequence shown here is derived from an EMBL/GenBank/DDBJ whole genome shotgun (WGS) entry which is preliminary data.</text>
</comment>
<keyword evidence="2" id="KW-0677">Repeat</keyword>